<evidence type="ECO:0000313" key="2">
    <source>
        <dbReference type="EMBL" id="GMF51339.1"/>
    </source>
</evidence>
<proteinExistence type="predicted"/>
<dbReference type="EMBL" id="BSXT01002871">
    <property type="protein sequence ID" value="GMF51339.1"/>
    <property type="molecule type" value="Genomic_DNA"/>
</dbReference>
<sequence length="166" mass="18065">MVRVPGSSGDSQGFHHESTEDDAKIKTEPGTELSTEEGSPPTTWKTPGFSDRQSAGRSSDNENEEGSAMDLEEKPRPPTQVPSGTPADRDSHRDPPDEDPSVCTVGSSSNQTPPASHLASKRKKKPKNARRKLKAPGSEAGDHEEPHTWTDDQLESAFHYKILEIP</sequence>
<evidence type="ECO:0000313" key="3">
    <source>
        <dbReference type="Proteomes" id="UP001165121"/>
    </source>
</evidence>
<feature type="compositionally biased region" description="Basic residues" evidence="1">
    <location>
        <begin position="119"/>
        <end position="134"/>
    </location>
</feature>
<feature type="compositionally biased region" description="Polar residues" evidence="1">
    <location>
        <begin position="32"/>
        <end position="58"/>
    </location>
</feature>
<reference evidence="2" key="1">
    <citation type="submission" date="2023-04" db="EMBL/GenBank/DDBJ databases">
        <title>Phytophthora fragariaefolia NBRC 109709.</title>
        <authorList>
            <person name="Ichikawa N."/>
            <person name="Sato H."/>
            <person name="Tonouchi N."/>
        </authorList>
    </citation>
    <scope>NUCLEOTIDE SEQUENCE</scope>
    <source>
        <strain evidence="2">NBRC 109709</strain>
    </source>
</reference>
<feature type="region of interest" description="Disordered" evidence="1">
    <location>
        <begin position="1"/>
        <end position="154"/>
    </location>
</feature>
<accession>A0A9W6Y2D6</accession>
<dbReference type="OrthoDB" id="118659at2759"/>
<gene>
    <name evidence="2" type="ORF">Pfra01_002072200</name>
</gene>
<protein>
    <submittedName>
        <fullName evidence="2">Unnamed protein product</fullName>
    </submittedName>
</protein>
<dbReference type="AlphaFoldDB" id="A0A9W6Y2D6"/>
<dbReference type="Proteomes" id="UP001165121">
    <property type="component" value="Unassembled WGS sequence"/>
</dbReference>
<feature type="compositionally biased region" description="Basic and acidic residues" evidence="1">
    <location>
        <begin position="140"/>
        <end position="150"/>
    </location>
</feature>
<comment type="caution">
    <text evidence="2">The sequence shown here is derived from an EMBL/GenBank/DDBJ whole genome shotgun (WGS) entry which is preliminary data.</text>
</comment>
<feature type="compositionally biased region" description="Polar residues" evidence="1">
    <location>
        <begin position="104"/>
        <end position="114"/>
    </location>
</feature>
<feature type="compositionally biased region" description="Basic and acidic residues" evidence="1">
    <location>
        <begin position="13"/>
        <end position="29"/>
    </location>
</feature>
<keyword evidence="3" id="KW-1185">Reference proteome</keyword>
<name>A0A9W6Y2D6_9STRA</name>
<evidence type="ECO:0000256" key="1">
    <source>
        <dbReference type="SAM" id="MobiDB-lite"/>
    </source>
</evidence>
<organism evidence="2 3">
    <name type="scientific">Phytophthora fragariaefolia</name>
    <dbReference type="NCBI Taxonomy" id="1490495"/>
    <lineage>
        <taxon>Eukaryota</taxon>
        <taxon>Sar</taxon>
        <taxon>Stramenopiles</taxon>
        <taxon>Oomycota</taxon>
        <taxon>Peronosporomycetes</taxon>
        <taxon>Peronosporales</taxon>
        <taxon>Peronosporaceae</taxon>
        <taxon>Phytophthora</taxon>
    </lineage>
</organism>